<evidence type="ECO:0008006" key="3">
    <source>
        <dbReference type="Google" id="ProtNLM"/>
    </source>
</evidence>
<evidence type="ECO:0000313" key="2">
    <source>
        <dbReference type="Proteomes" id="UP000837801"/>
    </source>
</evidence>
<keyword evidence="2" id="KW-1185">Reference proteome</keyword>
<comment type="caution">
    <text evidence="1">The sequence shown here is derived from an EMBL/GenBank/DDBJ whole genome shotgun (WGS) entry which is preliminary data.</text>
</comment>
<evidence type="ECO:0000313" key="1">
    <source>
        <dbReference type="EMBL" id="CAH2353832.1"/>
    </source>
</evidence>
<sequence length="888" mass="100108">MNITISIYSKLFDPLYVKDLDYYKSFYTTPVHESALRSVFSVNTESIGTSSQLLTTNVTVLQEIYSYGLEFLVDAMQYPATENAESNDKFEGASFRKLSMSSLASSANGDEDESNDITSMTGKVSSSLAHLDEEGDITLLAKSTSNVSRVGPSSSRRNSEVANTAASAIISPLNRPHFGDIDPGLRAELITNILRILEVWFNNVTKSSIVLRKSKESLGISSTSADLLTSLFEISSRGSVGGENSLPLTQQSLLNLLSCIQWYLQYQFKLGDDTNYSAILASISTLYAMVKTLLKQYHYQFHKNNQFILTLLKADFAPELDKLLIASSNPKSSFNLNLYSRVKIYSVIGILSLLESVLTSSTSASSSKKLDSSDITNLQHHPLHSVSTSNSTYFNDIKIFDYLDFQSQITFKVNSLLSMDFKFWYEYRPDLLEASLTRGSFISWFTGNLLSASDFLNYDTSVETTSVSNNRAEFKKMDKDEDVLKELEDFYLTRYKKMKQNASNEASEEEKKGKNHDVTLISSTLLPILLFLNAHFKNSSFFFALTTASSPAPVANTHIELLDILLGLSSYVFFYHHNFSVMKSTSRVLLQLFIKLTSKNVLLAKEAGETDYTEYVALQDRTVQFQINEYKWKLCHQKDPIIPINKYHAGYKGYKSSSLYIIDSIQVFMRFNMTKKLDITSYQMCNSILYQVLKDISPDSVAGFSSYQWNDFFKTIFNVLLFIKKQNLGEESAVLVEEILVIVDLMLFKYESVQSVEDTSKSITFDLIYNLLLHQQTIQELVTARGLKLTNLTYLSQCLAYLGEKFNNSKATSKGDVVFNILDLDYESPEFFSLLSGFKCEKLNDGTDESSSTVLSPETFKYADMDLEAQIGSKADIFKIIDSTLNSF</sequence>
<dbReference type="OrthoDB" id="2012278at2759"/>
<dbReference type="EMBL" id="CAKXYY010000012">
    <property type="protein sequence ID" value="CAH2353832.1"/>
    <property type="molecule type" value="Genomic_DNA"/>
</dbReference>
<organism evidence="1 2">
    <name type="scientific">[Candida] railenensis</name>
    <dbReference type="NCBI Taxonomy" id="45579"/>
    <lineage>
        <taxon>Eukaryota</taxon>
        <taxon>Fungi</taxon>
        <taxon>Dikarya</taxon>
        <taxon>Ascomycota</taxon>
        <taxon>Saccharomycotina</taxon>
        <taxon>Pichiomycetes</taxon>
        <taxon>Debaryomycetaceae</taxon>
        <taxon>Kurtzmaniella</taxon>
    </lineage>
</organism>
<accession>A0A9P0VZS0</accession>
<name>A0A9P0VZS0_9ASCO</name>
<protein>
    <recommendedName>
        <fullName evidence="3">Armadillo-like helical domain-containing protein</fullName>
    </recommendedName>
</protein>
<dbReference type="AlphaFoldDB" id="A0A9P0VZS0"/>
<dbReference type="Proteomes" id="UP000837801">
    <property type="component" value="Unassembled WGS sequence"/>
</dbReference>
<gene>
    <name evidence="1" type="ORF">CLIB1423_12S03906</name>
</gene>
<reference evidence="1" key="1">
    <citation type="submission" date="2022-03" db="EMBL/GenBank/DDBJ databases">
        <authorList>
            <person name="Legras J.-L."/>
            <person name="Devillers H."/>
            <person name="Grondin C."/>
        </authorList>
    </citation>
    <scope>NUCLEOTIDE SEQUENCE</scope>
    <source>
        <strain evidence="1">CLIB 1423</strain>
    </source>
</reference>
<proteinExistence type="predicted"/>